<keyword evidence="3" id="KW-0472">Membrane</keyword>
<feature type="transmembrane region" description="Helical" evidence="3">
    <location>
        <begin position="467"/>
        <end position="489"/>
    </location>
</feature>
<evidence type="ECO:0000256" key="2">
    <source>
        <dbReference type="SAM" id="MobiDB-lite"/>
    </source>
</evidence>
<keyword evidence="1" id="KW-0479">Metal-binding</keyword>
<gene>
    <name evidence="5" type="ORF">BGZ80_004917</name>
</gene>
<evidence type="ECO:0000256" key="1">
    <source>
        <dbReference type="ARBA" id="ARBA00022723"/>
    </source>
</evidence>
<dbReference type="GO" id="GO:0016531">
    <property type="term" value="F:copper chaperone activity"/>
    <property type="evidence" value="ECO:0007669"/>
    <property type="project" value="UniProtKB-ARBA"/>
</dbReference>
<keyword evidence="3" id="KW-1133">Transmembrane helix</keyword>
<protein>
    <recommendedName>
        <fullName evidence="4">HMA domain-containing protein</fullName>
    </recommendedName>
</protein>
<dbReference type="InterPro" id="IPR005269">
    <property type="entry name" value="LOG"/>
</dbReference>
<dbReference type="InterPro" id="IPR029058">
    <property type="entry name" value="AB_hydrolase_fold"/>
</dbReference>
<organism evidence="5 6">
    <name type="scientific">Entomortierella chlamydospora</name>
    <dbReference type="NCBI Taxonomy" id="101097"/>
    <lineage>
        <taxon>Eukaryota</taxon>
        <taxon>Fungi</taxon>
        <taxon>Fungi incertae sedis</taxon>
        <taxon>Mucoromycota</taxon>
        <taxon>Mortierellomycotina</taxon>
        <taxon>Mortierellomycetes</taxon>
        <taxon>Mortierellales</taxon>
        <taxon>Mortierellaceae</taxon>
        <taxon>Entomortierella</taxon>
    </lineage>
</organism>
<feature type="compositionally biased region" description="Low complexity" evidence="2">
    <location>
        <begin position="428"/>
        <end position="440"/>
    </location>
</feature>
<dbReference type="GO" id="GO:0005634">
    <property type="term" value="C:nucleus"/>
    <property type="evidence" value="ECO:0007669"/>
    <property type="project" value="TreeGrafter"/>
</dbReference>
<dbReference type="NCBIfam" id="TIGR00730">
    <property type="entry name" value="Rossman fold protein, TIGR00730 family"/>
    <property type="match status" value="1"/>
</dbReference>
<proteinExistence type="predicted"/>
<evidence type="ECO:0000313" key="6">
    <source>
        <dbReference type="Proteomes" id="UP000703661"/>
    </source>
</evidence>
<accession>A0A9P6N022</accession>
<dbReference type="PANTHER" id="PTHR31223">
    <property type="entry name" value="LOG FAMILY PROTEIN YJL055W"/>
    <property type="match status" value="1"/>
</dbReference>
<dbReference type="GO" id="GO:0046872">
    <property type="term" value="F:metal ion binding"/>
    <property type="evidence" value="ECO:0007669"/>
    <property type="project" value="UniProtKB-KW"/>
</dbReference>
<sequence>MPETPSTTQSGPATPTRFITVFCGASPSPLCAELGREMLKRNYGLVYGGGSYGLMGAIAQTIHEGGGKVIGVIPEALKNIERPEISESVNNEQIFGEEIVVKDMHTRKALMNKLTSAFITLPGGYGTMEELLEVTTWSQLSIHKKPVMLFNMKGYFEHLLKFIEHSIEEKFVVEWSKNVIVAGSTAKEVLDKLEAYEPPNSRFSLKWDDADAQTKQDFVYKYDVTMTCTGCSGAVTRVLSKLEGVNKFDVSLENQKVTVESETLSEQEILEKIQKTGKAAKDAVKAFAEWTQQQVKAREEFNKRVYGSKKEEGDEKVTEDKIPPVYVVFLGHSMGGLVAADTALLLNDLPQKSPVIGILAFDTPYYGLNHTIFTQAAYERATGFAQKATGAYSLVSAYVPAAAAWNTLSPSGVETSGDKEKNRDMQTPAPAASSGFSPSSLWSATSSKSVEKEKVVATKSSSSSSKWGWGTIALGVGAAVVATGAAVVVNRHLNKGMEYVTSHLQFVGILWNNAQLRRRVANTLELPIGFHCFYTQVQIPTSSSNNWKSTSRTFVELTSIPDDIRSKHFSIRECSGQDEIEAHMEMFNPGKNFDYYQMGDDSLNRVKTMVEETLKREQLK</sequence>
<name>A0A9P6N022_9FUNG</name>
<dbReference type="Proteomes" id="UP000703661">
    <property type="component" value="Unassembled WGS sequence"/>
</dbReference>
<dbReference type="PROSITE" id="PS50846">
    <property type="entry name" value="HMA_2"/>
    <property type="match status" value="1"/>
</dbReference>
<dbReference type="PANTHER" id="PTHR31223:SF70">
    <property type="entry name" value="LOG FAMILY PROTEIN YJL055W"/>
    <property type="match status" value="1"/>
</dbReference>
<dbReference type="Pfam" id="PF03641">
    <property type="entry name" value="Lysine_decarbox"/>
    <property type="match status" value="1"/>
</dbReference>
<feature type="domain" description="HMA" evidence="4">
    <location>
        <begin position="217"/>
        <end position="281"/>
    </location>
</feature>
<dbReference type="GO" id="GO:0005829">
    <property type="term" value="C:cytosol"/>
    <property type="evidence" value="ECO:0007669"/>
    <property type="project" value="TreeGrafter"/>
</dbReference>
<dbReference type="EMBL" id="JAAAID010000246">
    <property type="protein sequence ID" value="KAG0020006.1"/>
    <property type="molecule type" value="Genomic_DNA"/>
</dbReference>
<dbReference type="AlphaFoldDB" id="A0A9P6N022"/>
<keyword evidence="3" id="KW-0812">Transmembrane</keyword>
<dbReference type="SUPFAM" id="SSF53474">
    <property type="entry name" value="alpha/beta-Hydrolases"/>
    <property type="match status" value="1"/>
</dbReference>
<comment type="caution">
    <text evidence="5">The sequence shown here is derived from an EMBL/GenBank/DDBJ whole genome shotgun (WGS) entry which is preliminary data.</text>
</comment>
<evidence type="ECO:0000256" key="3">
    <source>
        <dbReference type="SAM" id="Phobius"/>
    </source>
</evidence>
<dbReference type="Gene3D" id="3.30.70.100">
    <property type="match status" value="1"/>
</dbReference>
<dbReference type="Gene3D" id="3.40.50.450">
    <property type="match status" value="1"/>
</dbReference>
<dbReference type="GO" id="GO:0009691">
    <property type="term" value="P:cytokinin biosynthetic process"/>
    <property type="evidence" value="ECO:0007669"/>
    <property type="project" value="InterPro"/>
</dbReference>
<dbReference type="GO" id="GO:0016799">
    <property type="term" value="F:hydrolase activity, hydrolyzing N-glycosyl compounds"/>
    <property type="evidence" value="ECO:0007669"/>
    <property type="project" value="TreeGrafter"/>
</dbReference>
<evidence type="ECO:0000259" key="4">
    <source>
        <dbReference type="PROSITE" id="PS50846"/>
    </source>
</evidence>
<dbReference type="InterPro" id="IPR006121">
    <property type="entry name" value="HMA_dom"/>
</dbReference>
<dbReference type="CDD" id="cd00371">
    <property type="entry name" value="HMA"/>
    <property type="match status" value="1"/>
</dbReference>
<evidence type="ECO:0000313" key="5">
    <source>
        <dbReference type="EMBL" id="KAG0020006.1"/>
    </source>
</evidence>
<reference evidence="5" key="1">
    <citation type="journal article" date="2020" name="Fungal Divers.">
        <title>Resolving the Mortierellaceae phylogeny through synthesis of multi-gene phylogenetics and phylogenomics.</title>
        <authorList>
            <person name="Vandepol N."/>
            <person name="Liber J."/>
            <person name="Desiro A."/>
            <person name="Na H."/>
            <person name="Kennedy M."/>
            <person name="Barry K."/>
            <person name="Grigoriev I.V."/>
            <person name="Miller A.N."/>
            <person name="O'Donnell K."/>
            <person name="Stajich J.E."/>
            <person name="Bonito G."/>
        </authorList>
    </citation>
    <scope>NUCLEOTIDE SEQUENCE</scope>
    <source>
        <strain evidence="5">NRRL 2769</strain>
    </source>
</reference>
<keyword evidence="6" id="KW-1185">Reference proteome</keyword>
<dbReference type="InterPro" id="IPR036163">
    <property type="entry name" value="HMA_dom_sf"/>
</dbReference>
<dbReference type="Pfam" id="PF00403">
    <property type="entry name" value="HMA"/>
    <property type="match status" value="1"/>
</dbReference>
<dbReference type="FunFam" id="3.30.70.100:FF:000008">
    <property type="entry name" value="Copper transport protein ATOX1"/>
    <property type="match status" value="1"/>
</dbReference>
<dbReference type="InterPro" id="IPR031100">
    <property type="entry name" value="LOG_fam"/>
</dbReference>
<feature type="region of interest" description="Disordered" evidence="2">
    <location>
        <begin position="410"/>
        <end position="440"/>
    </location>
</feature>
<dbReference type="SUPFAM" id="SSF102405">
    <property type="entry name" value="MCP/YpsA-like"/>
    <property type="match status" value="1"/>
</dbReference>
<dbReference type="SUPFAM" id="SSF55008">
    <property type="entry name" value="HMA, heavy metal-associated domain"/>
    <property type="match status" value="1"/>
</dbReference>